<comment type="caution">
    <text evidence="2">The sequence shown here is derived from an EMBL/GenBank/DDBJ whole genome shotgun (WGS) entry which is preliminary data.</text>
</comment>
<keyword evidence="1" id="KW-0812">Transmembrane</keyword>
<evidence type="ECO:0000313" key="2">
    <source>
        <dbReference type="EMBL" id="EJO15602.1"/>
    </source>
</evidence>
<dbReference type="EMBL" id="ALIF01000006">
    <property type="protein sequence ID" value="EJO15602.1"/>
    <property type="molecule type" value="Genomic_DNA"/>
</dbReference>
<evidence type="ECO:0000256" key="1">
    <source>
        <dbReference type="SAM" id="Phobius"/>
    </source>
</evidence>
<proteinExistence type="predicted"/>
<organism evidence="2 3">
    <name type="scientific">Streptococcus salivarius K12</name>
    <dbReference type="NCBI Taxonomy" id="1200793"/>
    <lineage>
        <taxon>Bacteria</taxon>
        <taxon>Bacillati</taxon>
        <taxon>Bacillota</taxon>
        <taxon>Bacilli</taxon>
        <taxon>Lactobacillales</taxon>
        <taxon>Streptococcaceae</taxon>
        <taxon>Streptococcus</taxon>
    </lineage>
</organism>
<keyword evidence="3" id="KW-1185">Reference proteome</keyword>
<gene>
    <name evidence="2" type="ORF">RSSL_00755</name>
</gene>
<sequence length="295" mass="33974">MKSKRYIIIGIVAIVSLIFFVVVVTFCGKGHQWSNNVVQGFKSLGLKGNVKVIRTYKEIEAFHGTVVEVNYTERFSDGYFLDENLRADIREYNGEHISDFYPPLFTKIEALLNDKEKDLFDTVKFNEFSFLLDVYKMRPGFQREEDKIKKDVANKINKLFDRPVTFDYSYKFEPVSREKIYATILSQAVKNRDNGDFEAAGFYNIRPKSLMKSKAVSLHLDCIFASLDPNGSKSSSREHIDYFKTKLLSLPKGSFSDGNYEIRGNYYSEEGKSIDVTCIFVVEDGVGHFEEDKMN</sequence>
<keyword evidence="1" id="KW-1133">Transmembrane helix</keyword>
<name>J7SHT3_STRSL</name>
<dbReference type="Proteomes" id="UP000006983">
    <property type="component" value="Unassembled WGS sequence"/>
</dbReference>
<protein>
    <submittedName>
        <fullName evidence="2">Uncharacterized protein</fullName>
    </submittedName>
</protein>
<dbReference type="RefSeq" id="WP_002891633.1">
    <property type="nucleotide sequence ID" value="NZ_ALIF01000006.1"/>
</dbReference>
<evidence type="ECO:0000313" key="3">
    <source>
        <dbReference type="Proteomes" id="UP000006983"/>
    </source>
</evidence>
<feature type="transmembrane region" description="Helical" evidence="1">
    <location>
        <begin position="7"/>
        <end position="26"/>
    </location>
</feature>
<accession>J7SHT3</accession>
<reference evidence="2 3" key="1">
    <citation type="journal article" date="2012" name="J. Bacteriol.">
        <title>Genome Sequence of the Lantibiotic Bacteriocin Producer Streptococcus salivarius Strain K12.</title>
        <authorList>
            <person name="Barretto C."/>
            <person name="Alvarez-Martin P."/>
            <person name="Foata F."/>
            <person name="Renault P."/>
            <person name="Berger B."/>
        </authorList>
    </citation>
    <scope>NUCLEOTIDE SEQUENCE [LARGE SCALE GENOMIC DNA]</scope>
    <source>
        <strain evidence="2 3">K12</strain>
    </source>
</reference>
<dbReference type="PATRIC" id="fig|1200793.3.peg.1588"/>
<dbReference type="AlphaFoldDB" id="J7SHT3"/>
<keyword evidence="1" id="KW-0472">Membrane</keyword>